<keyword evidence="3" id="KW-0812">Transmembrane</keyword>
<evidence type="ECO:0000256" key="5">
    <source>
        <dbReference type="ARBA" id="ARBA00022989"/>
    </source>
</evidence>
<evidence type="ECO:0000256" key="7">
    <source>
        <dbReference type="PIRSR" id="PIRSR608901-1"/>
    </source>
</evidence>
<dbReference type="InterPro" id="IPR008901">
    <property type="entry name" value="ACER"/>
</dbReference>
<comment type="subcellular location">
    <subcellularLocation>
        <location evidence="1">Membrane</location>
        <topology evidence="1">Multi-pass membrane protein</topology>
    </subcellularLocation>
</comment>
<evidence type="ECO:0000256" key="6">
    <source>
        <dbReference type="ARBA" id="ARBA00023136"/>
    </source>
</evidence>
<evidence type="ECO:0000256" key="2">
    <source>
        <dbReference type="ARBA" id="ARBA00009780"/>
    </source>
</evidence>
<dbReference type="PANTHER" id="PTHR46187:SF3">
    <property type="entry name" value="ALKALINE CERAMIDASE 3"/>
    <property type="match status" value="1"/>
</dbReference>
<feature type="binding site" evidence="8">
    <location>
        <position position="95"/>
    </location>
    <ligand>
        <name>Zn(2+)</name>
        <dbReference type="ChEBI" id="CHEBI:29105"/>
        <note>catalytic</note>
    </ligand>
</feature>
<dbReference type="Pfam" id="PF05875">
    <property type="entry name" value="Ceramidase"/>
    <property type="match status" value="1"/>
</dbReference>
<keyword evidence="5" id="KW-1133">Transmembrane helix</keyword>
<evidence type="ECO:0000313" key="11">
    <source>
        <dbReference type="Proteomes" id="UP000332933"/>
    </source>
</evidence>
<dbReference type="GO" id="GO:0046514">
    <property type="term" value="P:ceramide catabolic process"/>
    <property type="evidence" value="ECO:0007669"/>
    <property type="project" value="TreeGrafter"/>
</dbReference>
<reference evidence="10 11" key="1">
    <citation type="submission" date="2019-03" db="EMBL/GenBank/DDBJ databases">
        <authorList>
            <person name="Gaulin E."/>
            <person name="Dumas B."/>
        </authorList>
    </citation>
    <scope>NUCLEOTIDE SEQUENCE [LARGE SCALE GENOMIC DNA]</scope>
    <source>
        <strain evidence="10">CBS 568.67</strain>
    </source>
</reference>
<dbReference type="EMBL" id="VJMH01005157">
    <property type="protein sequence ID" value="KAF0699736.1"/>
    <property type="molecule type" value="Genomic_DNA"/>
</dbReference>
<evidence type="ECO:0000256" key="4">
    <source>
        <dbReference type="ARBA" id="ARBA00022801"/>
    </source>
</evidence>
<evidence type="ECO:0000256" key="3">
    <source>
        <dbReference type="ARBA" id="ARBA00022692"/>
    </source>
</evidence>
<feature type="binding site" evidence="8">
    <location>
        <position position="214"/>
    </location>
    <ligand>
        <name>Zn(2+)</name>
        <dbReference type="ChEBI" id="CHEBI:29105"/>
        <note>catalytic</note>
    </ligand>
</feature>
<keyword evidence="6" id="KW-0472">Membrane</keyword>
<protein>
    <submittedName>
        <fullName evidence="10">Aste57867_9705 protein</fullName>
    </submittedName>
</protein>
<dbReference type="AlphaFoldDB" id="A0A485KNX3"/>
<evidence type="ECO:0000313" key="10">
    <source>
        <dbReference type="EMBL" id="VFT86584.1"/>
    </source>
</evidence>
<keyword evidence="11" id="KW-1185">Reference proteome</keyword>
<gene>
    <name evidence="10" type="primary">Aste57867_9705</name>
    <name evidence="9" type="ORF">As57867_009667</name>
    <name evidence="10" type="ORF">ASTE57867_9705</name>
</gene>
<dbReference type="GO" id="GO:0046872">
    <property type="term" value="F:metal ion binding"/>
    <property type="evidence" value="ECO:0007669"/>
    <property type="project" value="UniProtKB-KW"/>
</dbReference>
<feature type="binding site" evidence="8">
    <location>
        <position position="210"/>
    </location>
    <ligand>
        <name>Zn(2+)</name>
        <dbReference type="ChEBI" id="CHEBI:29105"/>
        <note>catalytic</note>
    </ligand>
</feature>
<evidence type="ECO:0000256" key="1">
    <source>
        <dbReference type="ARBA" id="ARBA00004141"/>
    </source>
</evidence>
<accession>A0A485KNX3</accession>
<evidence type="ECO:0000256" key="8">
    <source>
        <dbReference type="PIRSR" id="PIRSR608901-2"/>
    </source>
</evidence>
<sequence length="236" mass="25981">MSTHNVSLFYALVGGKTVRIQEDGVGFWSPATAPINWCERDYAVSVFVAEFWNTVTNAAYVGVGVCAWMEFPRLPALRIAAACCVLTGLFSGLFHATLHVEHQRLDEIFENGILVFLCHDNAVVASAHFAVVAAAILSIESVRVCEIHLVSMIFFTIHRFLGIARHSPDAKRAIHTAALATAAGFACWLVDRGGCHYVSTPYLPYSLELHAWWHLCTAVALHHGFRAIGRLKSKCD</sequence>
<dbReference type="Proteomes" id="UP000332933">
    <property type="component" value="Unassembled WGS sequence"/>
</dbReference>
<dbReference type="OrthoDB" id="187171at2759"/>
<dbReference type="PANTHER" id="PTHR46187">
    <property type="entry name" value="ALKALINE CERAMIDASE 3"/>
    <property type="match status" value="1"/>
</dbReference>
<reference evidence="9" key="2">
    <citation type="submission" date="2019-06" db="EMBL/GenBank/DDBJ databases">
        <title>Genomics analysis of Aphanomyces spp. identifies a new class of oomycete effector associated with host adaptation.</title>
        <authorList>
            <person name="Gaulin E."/>
        </authorList>
    </citation>
    <scope>NUCLEOTIDE SEQUENCE</scope>
    <source>
        <strain evidence="9">CBS 578.67</strain>
    </source>
</reference>
<proteinExistence type="inferred from homology"/>
<keyword evidence="7" id="KW-0479">Metal-binding</keyword>
<dbReference type="EMBL" id="CAADRA010005178">
    <property type="protein sequence ID" value="VFT86584.1"/>
    <property type="molecule type" value="Genomic_DNA"/>
</dbReference>
<feature type="binding site" evidence="7">
    <location>
        <position position="50"/>
    </location>
    <ligand>
        <name>Ca(2+)</name>
        <dbReference type="ChEBI" id="CHEBI:29108"/>
    </ligand>
</feature>
<feature type="binding site" evidence="7">
    <location>
        <position position="37"/>
    </location>
    <ligand>
        <name>Ca(2+)</name>
        <dbReference type="ChEBI" id="CHEBI:29108"/>
    </ligand>
</feature>
<organism evidence="10 11">
    <name type="scientific">Aphanomyces stellatus</name>
    <dbReference type="NCBI Taxonomy" id="120398"/>
    <lineage>
        <taxon>Eukaryota</taxon>
        <taxon>Sar</taxon>
        <taxon>Stramenopiles</taxon>
        <taxon>Oomycota</taxon>
        <taxon>Saprolegniomycetes</taxon>
        <taxon>Saprolegniales</taxon>
        <taxon>Verrucalvaceae</taxon>
        <taxon>Aphanomyces</taxon>
    </lineage>
</organism>
<keyword evidence="8" id="KW-0862">Zinc</keyword>
<feature type="binding site" evidence="7">
    <location>
        <position position="39"/>
    </location>
    <ligand>
        <name>Ca(2+)</name>
        <dbReference type="ChEBI" id="CHEBI:29108"/>
    </ligand>
</feature>
<evidence type="ECO:0000313" key="9">
    <source>
        <dbReference type="EMBL" id="KAF0699736.1"/>
    </source>
</evidence>
<name>A0A485KNX3_9STRA</name>
<keyword evidence="4" id="KW-0378">Hydrolase</keyword>
<keyword evidence="7" id="KW-0106">Calcium</keyword>
<comment type="similarity">
    <text evidence="2">Belongs to the alkaline ceramidase family.</text>
</comment>
<dbReference type="GO" id="GO:0046513">
    <property type="term" value="P:ceramide biosynthetic process"/>
    <property type="evidence" value="ECO:0007669"/>
    <property type="project" value="TreeGrafter"/>
</dbReference>
<dbReference type="GO" id="GO:0016811">
    <property type="term" value="F:hydrolase activity, acting on carbon-nitrogen (but not peptide) bonds, in linear amides"/>
    <property type="evidence" value="ECO:0007669"/>
    <property type="project" value="InterPro"/>
</dbReference>
<comment type="cofactor">
    <cofactor evidence="8">
        <name>Zn(2+)</name>
        <dbReference type="ChEBI" id="CHEBI:29105"/>
    </cofactor>
</comment>
<dbReference type="GO" id="GO:0005789">
    <property type="term" value="C:endoplasmic reticulum membrane"/>
    <property type="evidence" value="ECO:0007669"/>
    <property type="project" value="TreeGrafter"/>
</dbReference>